<dbReference type="AlphaFoldDB" id="H2EIG3"/>
<evidence type="ECO:0000313" key="1">
    <source>
        <dbReference type="EMBL" id="AEX97085.1"/>
    </source>
</evidence>
<feature type="non-terminal residue" evidence="1">
    <location>
        <position position="138"/>
    </location>
</feature>
<organism evidence="1">
    <name type="scientific">Malus domestica</name>
    <name type="common">Apple</name>
    <name type="synonym">Pyrus malus</name>
    <dbReference type="NCBI Taxonomy" id="3750"/>
    <lineage>
        <taxon>Eukaryota</taxon>
        <taxon>Viridiplantae</taxon>
        <taxon>Streptophyta</taxon>
        <taxon>Embryophyta</taxon>
        <taxon>Tracheophyta</taxon>
        <taxon>Spermatophyta</taxon>
        <taxon>Magnoliopsida</taxon>
        <taxon>eudicotyledons</taxon>
        <taxon>Gunneridae</taxon>
        <taxon>Pentapetalae</taxon>
        <taxon>rosids</taxon>
        <taxon>fabids</taxon>
        <taxon>Rosales</taxon>
        <taxon>Rosaceae</taxon>
        <taxon>Amygdaloideae</taxon>
        <taxon>Maleae</taxon>
        <taxon>Malus</taxon>
    </lineage>
</organism>
<dbReference type="EMBL" id="JN941566">
    <property type="protein sequence ID" value="AEX97085.1"/>
    <property type="molecule type" value="mRNA"/>
</dbReference>
<protein>
    <submittedName>
        <fullName evidence="1">Lipoxygenase</fullName>
    </submittedName>
</protein>
<sequence>AMVATTQHSGRPNGHHHNNGLGSIWSSCSCQLWPICLCRLFSWQANNCKDQYAHCGPLRRGLEKLRKKTRQCTFAMLSYTNPSKNNHGCFGHFVESFTGSRVHWREDGAGVGLRACYKGGVRTVKGEIVGASTNNRLS</sequence>
<accession>H2EIG3</accession>
<feature type="non-terminal residue" evidence="1">
    <location>
        <position position="1"/>
    </location>
</feature>
<name>H2EIG3_MALDO</name>
<reference evidence="1" key="1">
    <citation type="submission" date="2011-10" db="EMBL/GenBank/DDBJ databases">
        <title>Characterization and isolation of differentially expressed bud sport genes in apple by suppression subtractive hybridization.</title>
        <authorList>
            <person name="Song Y."/>
        </authorList>
    </citation>
    <scope>NUCLEOTIDE SEQUENCE</scope>
</reference>
<gene>
    <name evidence="1" type="primary">LSE</name>
</gene>
<proteinExistence type="evidence at transcript level"/>